<accession>A0A367JNF6</accession>
<dbReference type="EMBL" id="PJQM01002998">
    <property type="protein sequence ID" value="RCH91399.1"/>
    <property type="molecule type" value="Genomic_DNA"/>
</dbReference>
<evidence type="ECO:0000313" key="2">
    <source>
        <dbReference type="Proteomes" id="UP000253551"/>
    </source>
</evidence>
<comment type="caution">
    <text evidence="1">The sequence shown here is derived from an EMBL/GenBank/DDBJ whole genome shotgun (WGS) entry which is preliminary data.</text>
</comment>
<dbReference type="AlphaFoldDB" id="A0A367JNF6"/>
<sequence length="68" mass="7494">MCSKGFNAIPNNRGRFSCGFMAPMACRIEVEYRMYNSLCSPVDSPNKNWLVVGTEEGLFAKLGAISNV</sequence>
<dbReference type="Proteomes" id="UP000253551">
    <property type="component" value="Unassembled WGS sequence"/>
</dbReference>
<organism evidence="1 2">
    <name type="scientific">Rhizopus stolonifer</name>
    <name type="common">Rhizopus nigricans</name>
    <dbReference type="NCBI Taxonomy" id="4846"/>
    <lineage>
        <taxon>Eukaryota</taxon>
        <taxon>Fungi</taxon>
        <taxon>Fungi incertae sedis</taxon>
        <taxon>Mucoromycota</taxon>
        <taxon>Mucoromycotina</taxon>
        <taxon>Mucoromycetes</taxon>
        <taxon>Mucorales</taxon>
        <taxon>Mucorineae</taxon>
        <taxon>Rhizopodaceae</taxon>
        <taxon>Rhizopus</taxon>
    </lineage>
</organism>
<proteinExistence type="predicted"/>
<reference evidence="1 2" key="1">
    <citation type="journal article" date="2018" name="G3 (Bethesda)">
        <title>Phylogenetic and Phylogenomic Definition of Rhizopus Species.</title>
        <authorList>
            <person name="Gryganskyi A.P."/>
            <person name="Golan J."/>
            <person name="Dolatabadi S."/>
            <person name="Mondo S."/>
            <person name="Robb S."/>
            <person name="Idnurm A."/>
            <person name="Muszewska A."/>
            <person name="Steczkiewicz K."/>
            <person name="Masonjones S."/>
            <person name="Liao H.L."/>
            <person name="Gajdeczka M.T."/>
            <person name="Anike F."/>
            <person name="Vuek A."/>
            <person name="Anishchenko I.M."/>
            <person name="Voigt K."/>
            <person name="de Hoog G.S."/>
            <person name="Smith M.E."/>
            <person name="Heitman J."/>
            <person name="Vilgalys R."/>
            <person name="Stajich J.E."/>
        </authorList>
    </citation>
    <scope>NUCLEOTIDE SEQUENCE [LARGE SCALE GENOMIC DNA]</scope>
    <source>
        <strain evidence="1 2">LSU 92-RS-03</strain>
    </source>
</reference>
<name>A0A367JNF6_RHIST</name>
<feature type="non-terminal residue" evidence="1">
    <location>
        <position position="68"/>
    </location>
</feature>
<gene>
    <name evidence="1" type="ORF">CU098_011148</name>
</gene>
<protein>
    <submittedName>
        <fullName evidence="1">Uncharacterized protein</fullName>
    </submittedName>
</protein>
<keyword evidence="2" id="KW-1185">Reference proteome</keyword>
<evidence type="ECO:0000313" key="1">
    <source>
        <dbReference type="EMBL" id="RCH91399.1"/>
    </source>
</evidence>